<accession>A0AAV7YMP4</accession>
<comment type="caution">
    <text evidence="2">The sequence shown here is derived from an EMBL/GenBank/DDBJ whole genome shotgun (WGS) entry which is preliminary data.</text>
</comment>
<evidence type="ECO:0000313" key="3">
    <source>
        <dbReference type="Proteomes" id="UP001146793"/>
    </source>
</evidence>
<sequence length="372" mass="42900">MQEVKTTNTSQRKKNSNVTKTRSNNHHFRSSNLSYTQKQQKKPNLPLKQRTGESHLMLTKRGGNELKKNTGKIKGEKKPVARFELKSKLVMDNQINTPPKKSTTLKDENFTQINESDDEPSELNIQKEKKRDLIKEIIEKDGTDIAIHLYILDRLNKISLVIDQFNYYLNSKQENHAKYLVEIIVSIFLELEYLTPYAESRVADALGLYDENITDEGVKQNIRGECENLSLKNYFITCSHFSLQIAEGLWKYLNSNNQPIPALITERINLLKGVIETSKKKTSLFIDLLEIEIDDKQESENILESSLVTNKKALKNESKGGIPLEEMNNKPFQIQNLGLQKNKKIFINKKNIQKSKRLFLPPPPNYTPNLKN</sequence>
<evidence type="ECO:0000313" key="2">
    <source>
        <dbReference type="EMBL" id="KAJ3431038.1"/>
    </source>
</evidence>
<feature type="compositionally biased region" description="Basic and acidic residues" evidence="1">
    <location>
        <begin position="62"/>
        <end position="76"/>
    </location>
</feature>
<evidence type="ECO:0000256" key="1">
    <source>
        <dbReference type="SAM" id="MobiDB-lite"/>
    </source>
</evidence>
<proteinExistence type="predicted"/>
<reference evidence="2" key="1">
    <citation type="submission" date="2022-08" db="EMBL/GenBank/DDBJ databases">
        <title>Novel sulphate-reducing endosymbionts in the free-living metamonad Anaeramoeba.</title>
        <authorList>
            <person name="Jerlstrom-Hultqvist J."/>
            <person name="Cepicka I."/>
            <person name="Gallot-Lavallee L."/>
            <person name="Salas-Leiva D."/>
            <person name="Curtis B.A."/>
            <person name="Zahonova K."/>
            <person name="Pipaliya S."/>
            <person name="Dacks J."/>
            <person name="Roger A.J."/>
        </authorList>
    </citation>
    <scope>NUCLEOTIDE SEQUENCE</scope>
    <source>
        <strain evidence="2">Busselton2</strain>
    </source>
</reference>
<gene>
    <name evidence="2" type="ORF">M0812_02714</name>
</gene>
<feature type="compositionally biased region" description="Polar residues" evidence="1">
    <location>
        <begin position="1"/>
        <end position="22"/>
    </location>
</feature>
<dbReference type="Proteomes" id="UP001146793">
    <property type="component" value="Unassembled WGS sequence"/>
</dbReference>
<dbReference type="EMBL" id="JANTQA010000048">
    <property type="protein sequence ID" value="KAJ3431038.1"/>
    <property type="molecule type" value="Genomic_DNA"/>
</dbReference>
<organism evidence="2 3">
    <name type="scientific">Anaeramoeba flamelloides</name>
    <dbReference type="NCBI Taxonomy" id="1746091"/>
    <lineage>
        <taxon>Eukaryota</taxon>
        <taxon>Metamonada</taxon>
        <taxon>Anaeramoebidae</taxon>
        <taxon>Anaeramoeba</taxon>
    </lineage>
</organism>
<name>A0AAV7YMP4_9EUKA</name>
<protein>
    <submittedName>
        <fullName evidence="2">Uncharacterized protein</fullName>
    </submittedName>
</protein>
<feature type="region of interest" description="Disordered" evidence="1">
    <location>
        <begin position="1"/>
        <end position="76"/>
    </location>
</feature>
<dbReference type="AlphaFoldDB" id="A0AAV7YMP4"/>